<name>A0AA51X757_9GAMM</name>
<feature type="transmembrane region" description="Helical" evidence="1">
    <location>
        <begin position="380"/>
        <end position="409"/>
    </location>
</feature>
<reference evidence="2 3" key="1">
    <citation type="submission" date="2023-08" db="EMBL/GenBank/DDBJ databases">
        <title>Pleionea litopenaei sp. nov., isolated from stomach of juvenile Litopenaeus vannamei.</title>
        <authorList>
            <person name="Rho A.M."/>
            <person name="Hwang C.Y."/>
        </authorList>
    </citation>
    <scope>NUCLEOTIDE SEQUENCE [LARGE SCALE GENOMIC DNA]</scope>
    <source>
        <strain evidence="2 3">HL-JVS1</strain>
    </source>
</reference>
<keyword evidence="1" id="KW-0472">Membrane</keyword>
<keyword evidence="1" id="KW-0812">Transmembrane</keyword>
<keyword evidence="1" id="KW-1133">Transmembrane helix</keyword>
<organism evidence="2 3">
    <name type="scientific">Pleionea litopenaei</name>
    <dbReference type="NCBI Taxonomy" id="3070815"/>
    <lineage>
        <taxon>Bacteria</taxon>
        <taxon>Pseudomonadati</taxon>
        <taxon>Pseudomonadota</taxon>
        <taxon>Gammaproteobacteria</taxon>
        <taxon>Oceanospirillales</taxon>
        <taxon>Pleioneaceae</taxon>
        <taxon>Pleionea</taxon>
    </lineage>
</organism>
<dbReference type="RefSeq" id="WP_309201900.1">
    <property type="nucleotide sequence ID" value="NZ_CP133548.1"/>
</dbReference>
<gene>
    <name evidence="2" type="ORF">Q9312_16155</name>
</gene>
<dbReference type="EMBL" id="CP133548">
    <property type="protein sequence ID" value="WMS86755.1"/>
    <property type="molecule type" value="Genomic_DNA"/>
</dbReference>
<feature type="transmembrane region" description="Helical" evidence="1">
    <location>
        <begin position="342"/>
        <end position="360"/>
    </location>
</feature>
<evidence type="ECO:0000256" key="1">
    <source>
        <dbReference type="SAM" id="Phobius"/>
    </source>
</evidence>
<accession>A0AA51X757</accession>
<evidence type="ECO:0000313" key="3">
    <source>
        <dbReference type="Proteomes" id="UP001239782"/>
    </source>
</evidence>
<dbReference type="KEGG" id="plei:Q9312_16155"/>
<protein>
    <submittedName>
        <fullName evidence="2">Uncharacterized protein</fullName>
    </submittedName>
</protein>
<dbReference type="Proteomes" id="UP001239782">
    <property type="component" value="Chromosome"/>
</dbReference>
<dbReference type="AlphaFoldDB" id="A0AA51X757"/>
<evidence type="ECO:0000313" key="2">
    <source>
        <dbReference type="EMBL" id="WMS86755.1"/>
    </source>
</evidence>
<proteinExistence type="predicted"/>
<keyword evidence="3" id="KW-1185">Reference proteome</keyword>
<sequence length="415" mass="48157">MSKESNPDIPFMATLTPIQLPFQLRYGVNTESAEYRQLINDISDNINDIVDAAVHFQSTEYSELSSDVKSLRMFVWQPQHWLRFHVFPNGVAIVEHVQPLHPDDTVKTLEAKAQALSEQVIQEQWPTFIEISKSLIKLNQNLIQMVGDDSLNTFTLQIKWITRCLCLKKPDLTSSNWQRILTQWLANTRSPTDAQLLCDGELNHSMTWLNYVVVDVQQNATGLMYDYRFDSMILAQYFYTAQENCNQQLKQAIEKAYIADDLLTAEKTLSKARLAARMQTIQYHDALKYVTRDKREKIAEILNGWDYSELVENSNRMIDVCSSRLEEVDNRRREKSSVMTDLLLVALSFFAVFELSLYLVELSREMMSRPTLDYHDDSSSIFLSFIANIDTDYMFSFGVLVTVALFFIYRKFKQS</sequence>